<accession>A0AAD5MEP3</accession>
<reference evidence="1" key="1">
    <citation type="submission" date="2021-06" db="EMBL/GenBank/DDBJ databases">
        <title>Parelaphostrongylus tenuis whole genome reference sequence.</title>
        <authorList>
            <person name="Garwood T.J."/>
            <person name="Larsen P.A."/>
            <person name="Fountain-Jones N.M."/>
            <person name="Garbe J.R."/>
            <person name="Macchietto M.G."/>
            <person name="Kania S.A."/>
            <person name="Gerhold R.W."/>
            <person name="Richards J.E."/>
            <person name="Wolf T.M."/>
        </authorList>
    </citation>
    <scope>NUCLEOTIDE SEQUENCE</scope>
    <source>
        <strain evidence="1">MNPRO001-30</strain>
        <tissue evidence="1">Meninges</tissue>
    </source>
</reference>
<dbReference type="Proteomes" id="UP001196413">
    <property type="component" value="Unassembled WGS sequence"/>
</dbReference>
<keyword evidence="2" id="KW-1185">Reference proteome</keyword>
<protein>
    <submittedName>
        <fullName evidence="1">Uncharacterized protein</fullName>
    </submittedName>
</protein>
<dbReference type="EMBL" id="JAHQIW010003071">
    <property type="protein sequence ID" value="KAJ1357210.1"/>
    <property type="molecule type" value="Genomic_DNA"/>
</dbReference>
<proteinExistence type="predicted"/>
<comment type="caution">
    <text evidence="1">The sequence shown here is derived from an EMBL/GenBank/DDBJ whole genome shotgun (WGS) entry which is preliminary data.</text>
</comment>
<organism evidence="1 2">
    <name type="scientific">Parelaphostrongylus tenuis</name>
    <name type="common">Meningeal worm</name>
    <dbReference type="NCBI Taxonomy" id="148309"/>
    <lineage>
        <taxon>Eukaryota</taxon>
        <taxon>Metazoa</taxon>
        <taxon>Ecdysozoa</taxon>
        <taxon>Nematoda</taxon>
        <taxon>Chromadorea</taxon>
        <taxon>Rhabditida</taxon>
        <taxon>Rhabditina</taxon>
        <taxon>Rhabditomorpha</taxon>
        <taxon>Strongyloidea</taxon>
        <taxon>Metastrongylidae</taxon>
        <taxon>Parelaphostrongylus</taxon>
    </lineage>
</organism>
<evidence type="ECO:0000313" key="2">
    <source>
        <dbReference type="Proteomes" id="UP001196413"/>
    </source>
</evidence>
<dbReference type="AlphaFoldDB" id="A0AAD5MEP3"/>
<sequence length="174" mass="19606">MVSGNIVSNTVTGICPAMPIGGGEGLRHVGWLRQLLTAGTCSSQELSGYRRITEAFCKSKKYVSTECLSWRGHNRTALTSLIANVVELNRKHWMKDTVDERAGCTLTCQAVMNDLFLHIGFDTRLFEPSSHWYWCTTRIRKRFGVEGYTLVCEARSVSVLPCGLRPCFEEHRET</sequence>
<gene>
    <name evidence="1" type="ORF">KIN20_015308</name>
</gene>
<name>A0AAD5MEP3_PARTN</name>
<evidence type="ECO:0000313" key="1">
    <source>
        <dbReference type="EMBL" id="KAJ1357210.1"/>
    </source>
</evidence>